<sequence length="76" mass="8215">MPSLLASRKPPSELCQDYLRSKEERGLHPCWAFPDSLPGGPPLPSGTRVSADRLPDRCDPPLLLQKHPAPPPGGPL</sequence>
<accession>A0A9Q1FN23</accession>
<evidence type="ECO:0000256" key="1">
    <source>
        <dbReference type="SAM" id="MobiDB-lite"/>
    </source>
</evidence>
<dbReference type="EMBL" id="JAINUF010000004">
    <property type="protein sequence ID" value="KAJ8362761.1"/>
    <property type="molecule type" value="Genomic_DNA"/>
</dbReference>
<evidence type="ECO:0000313" key="2">
    <source>
        <dbReference type="EMBL" id="KAJ8362761.1"/>
    </source>
</evidence>
<comment type="caution">
    <text evidence="2">The sequence shown here is derived from an EMBL/GenBank/DDBJ whole genome shotgun (WGS) entry which is preliminary data.</text>
</comment>
<dbReference type="AlphaFoldDB" id="A0A9Q1FN23"/>
<name>A0A9Q1FN23_SYNKA</name>
<gene>
    <name evidence="2" type="ORF">SKAU_G00115920</name>
</gene>
<proteinExistence type="predicted"/>
<organism evidence="2 3">
    <name type="scientific">Synaphobranchus kaupii</name>
    <name type="common">Kaup's arrowtooth eel</name>
    <dbReference type="NCBI Taxonomy" id="118154"/>
    <lineage>
        <taxon>Eukaryota</taxon>
        <taxon>Metazoa</taxon>
        <taxon>Chordata</taxon>
        <taxon>Craniata</taxon>
        <taxon>Vertebrata</taxon>
        <taxon>Euteleostomi</taxon>
        <taxon>Actinopterygii</taxon>
        <taxon>Neopterygii</taxon>
        <taxon>Teleostei</taxon>
        <taxon>Anguilliformes</taxon>
        <taxon>Synaphobranchidae</taxon>
        <taxon>Synaphobranchus</taxon>
    </lineage>
</organism>
<feature type="region of interest" description="Disordered" evidence="1">
    <location>
        <begin position="33"/>
        <end position="76"/>
    </location>
</feature>
<dbReference type="Proteomes" id="UP001152622">
    <property type="component" value="Chromosome 4"/>
</dbReference>
<protein>
    <submittedName>
        <fullName evidence="2">Uncharacterized protein</fullName>
    </submittedName>
</protein>
<feature type="compositionally biased region" description="Basic and acidic residues" evidence="1">
    <location>
        <begin position="50"/>
        <end position="59"/>
    </location>
</feature>
<keyword evidence="3" id="KW-1185">Reference proteome</keyword>
<evidence type="ECO:0000313" key="3">
    <source>
        <dbReference type="Proteomes" id="UP001152622"/>
    </source>
</evidence>
<reference evidence="2" key="1">
    <citation type="journal article" date="2023" name="Science">
        <title>Genome structures resolve the early diversification of teleost fishes.</title>
        <authorList>
            <person name="Parey E."/>
            <person name="Louis A."/>
            <person name="Montfort J."/>
            <person name="Bouchez O."/>
            <person name="Roques C."/>
            <person name="Iampietro C."/>
            <person name="Lluch J."/>
            <person name="Castinel A."/>
            <person name="Donnadieu C."/>
            <person name="Desvignes T."/>
            <person name="Floi Bucao C."/>
            <person name="Jouanno E."/>
            <person name="Wen M."/>
            <person name="Mejri S."/>
            <person name="Dirks R."/>
            <person name="Jansen H."/>
            <person name="Henkel C."/>
            <person name="Chen W.J."/>
            <person name="Zahm M."/>
            <person name="Cabau C."/>
            <person name="Klopp C."/>
            <person name="Thompson A.W."/>
            <person name="Robinson-Rechavi M."/>
            <person name="Braasch I."/>
            <person name="Lecointre G."/>
            <person name="Bobe J."/>
            <person name="Postlethwait J.H."/>
            <person name="Berthelot C."/>
            <person name="Roest Crollius H."/>
            <person name="Guiguen Y."/>
        </authorList>
    </citation>
    <scope>NUCLEOTIDE SEQUENCE</scope>
    <source>
        <strain evidence="2">WJC10195</strain>
    </source>
</reference>